<accession>A0A7J5B1V6</accession>
<dbReference type="InterPro" id="IPR054202">
    <property type="entry name" value="DUF6907"/>
</dbReference>
<reference evidence="1 2" key="1">
    <citation type="submission" date="2019-09" db="EMBL/GenBank/DDBJ databases">
        <title>Phylogeny of genus Pseudoclavibacter and closely related genus.</title>
        <authorList>
            <person name="Li Y."/>
        </authorList>
    </citation>
    <scope>NUCLEOTIDE SEQUENCE [LARGE SCALE GENOMIC DNA]</scope>
    <source>
        <strain evidence="1 2">THG-MD12</strain>
    </source>
</reference>
<evidence type="ECO:0000313" key="1">
    <source>
        <dbReference type="EMBL" id="KAB1637860.1"/>
    </source>
</evidence>
<sequence length="100" mass="10975">MITRSGTPLCPAWCIALHLDADETLHYGASREVSVVTRAPAPHRERQHAFALDTLVLVQHQEHHERVPWVAILLRGGPVLDLTADSARRLGANLADASAR</sequence>
<dbReference type="AlphaFoldDB" id="A0A7J5B1V6"/>
<keyword evidence="2" id="KW-1185">Reference proteome</keyword>
<gene>
    <name evidence="1" type="ORF">F8O03_11785</name>
</gene>
<evidence type="ECO:0000313" key="2">
    <source>
        <dbReference type="Proteomes" id="UP000490386"/>
    </source>
</evidence>
<comment type="caution">
    <text evidence="1">The sequence shown here is derived from an EMBL/GenBank/DDBJ whole genome shotgun (WGS) entry which is preliminary data.</text>
</comment>
<organism evidence="1 2">
    <name type="scientific">Pseudoclavibacter terrae</name>
    <dbReference type="NCBI Taxonomy" id="1530195"/>
    <lineage>
        <taxon>Bacteria</taxon>
        <taxon>Bacillati</taxon>
        <taxon>Actinomycetota</taxon>
        <taxon>Actinomycetes</taxon>
        <taxon>Micrococcales</taxon>
        <taxon>Microbacteriaceae</taxon>
        <taxon>Pseudoclavibacter</taxon>
    </lineage>
</organism>
<protein>
    <submittedName>
        <fullName evidence="1">Uncharacterized protein</fullName>
    </submittedName>
</protein>
<name>A0A7J5B1V6_9MICO</name>
<proteinExistence type="predicted"/>
<dbReference type="EMBL" id="WBJX01000003">
    <property type="protein sequence ID" value="KAB1637860.1"/>
    <property type="molecule type" value="Genomic_DNA"/>
</dbReference>
<dbReference type="RefSeq" id="WP_151424004.1">
    <property type="nucleotide sequence ID" value="NZ_CANKVH010000016.1"/>
</dbReference>
<dbReference type="Pfam" id="PF21848">
    <property type="entry name" value="DUF6907"/>
    <property type="match status" value="1"/>
</dbReference>
<dbReference type="Proteomes" id="UP000490386">
    <property type="component" value="Unassembled WGS sequence"/>
</dbReference>
<dbReference type="OrthoDB" id="5082479at2"/>